<dbReference type="InterPro" id="IPR003760">
    <property type="entry name" value="PnrA-like"/>
</dbReference>
<sequence>MNKKPILAVAGLAVASLGLVACGQRGNTENSEAKVKASLVTSVGGVDDKSFNQSAWEGLEAWGKAQGLSQGNGYDYYQSDSESDYTNNFEQAASSGSNLIIGIGYIVKNAVEQAAKDHPDVNYVILDEVIEGQKNVTSATFADQEAAYLAGVAAAKTSQSKKIGFIGGIESEVVKRFEKGFEAGIHSVDPDIKVQVDYAGSFTDASKGKSLAQAQYASGVDVIYQAAGGSGAGVFKEAKDLNETRDEADKVWVIGVDQDQSADGEFTSKDGKKANFVLTSTIKEVGAALKDIADKASQGNFPGNQTTVYGLKVGGVNLVTGQLSSDAKAAVSTAKEDIIAGRLTVPEK</sequence>
<proteinExistence type="inferred from homology"/>
<accession>A0A7Z0S4P4</accession>
<comment type="caution">
    <text evidence="9">The sequence shown here is derived from an EMBL/GenBank/DDBJ whole genome shotgun (WGS) entry which is preliminary data.</text>
</comment>
<dbReference type="Pfam" id="PF02608">
    <property type="entry name" value="Bmp"/>
    <property type="match status" value="1"/>
</dbReference>
<gene>
    <name evidence="9" type="ORF">HZY94_06355</name>
</gene>
<dbReference type="CDD" id="cd06354">
    <property type="entry name" value="PBP1_PrnA-like"/>
    <property type="match status" value="1"/>
</dbReference>
<dbReference type="SUPFAM" id="SSF53822">
    <property type="entry name" value="Periplasmic binding protein-like I"/>
    <property type="match status" value="1"/>
</dbReference>
<name>A0A7Z0S4P4_9STRE</name>
<dbReference type="Proteomes" id="UP000589521">
    <property type="component" value="Unassembled WGS sequence"/>
</dbReference>
<dbReference type="InterPro" id="IPR028082">
    <property type="entry name" value="Peripla_BP_I"/>
</dbReference>
<dbReference type="EMBL" id="JACBXX010000134">
    <property type="protein sequence ID" value="NYS96798.1"/>
    <property type="molecule type" value="Genomic_DNA"/>
</dbReference>
<keyword evidence="3" id="KW-1003">Cell membrane</keyword>
<evidence type="ECO:0000256" key="1">
    <source>
        <dbReference type="ARBA" id="ARBA00004193"/>
    </source>
</evidence>
<evidence type="ECO:0000256" key="2">
    <source>
        <dbReference type="ARBA" id="ARBA00008610"/>
    </source>
</evidence>
<keyword evidence="4 7" id="KW-0732">Signal</keyword>
<keyword evidence="5" id="KW-0472">Membrane</keyword>
<evidence type="ECO:0000256" key="5">
    <source>
        <dbReference type="ARBA" id="ARBA00023136"/>
    </source>
</evidence>
<evidence type="ECO:0000313" key="10">
    <source>
        <dbReference type="Proteomes" id="UP000589521"/>
    </source>
</evidence>
<dbReference type="GO" id="GO:0005886">
    <property type="term" value="C:plasma membrane"/>
    <property type="evidence" value="ECO:0007669"/>
    <property type="project" value="UniProtKB-SubCell"/>
</dbReference>
<organism evidence="9 10">
    <name type="scientific">Streptococcus danieliae</name>
    <dbReference type="NCBI Taxonomy" id="747656"/>
    <lineage>
        <taxon>Bacteria</taxon>
        <taxon>Bacillati</taxon>
        <taxon>Bacillota</taxon>
        <taxon>Bacilli</taxon>
        <taxon>Lactobacillales</taxon>
        <taxon>Streptococcaceae</taxon>
        <taxon>Streptococcus</taxon>
    </lineage>
</organism>
<evidence type="ECO:0000256" key="6">
    <source>
        <dbReference type="ARBA" id="ARBA00023288"/>
    </source>
</evidence>
<dbReference type="PANTHER" id="PTHR34296">
    <property type="entry name" value="TRANSCRIPTIONAL ACTIVATOR PROTEIN MED"/>
    <property type="match status" value="1"/>
</dbReference>
<dbReference type="Gene3D" id="3.40.50.2300">
    <property type="match status" value="2"/>
</dbReference>
<dbReference type="AlphaFoldDB" id="A0A7Z0S4P4"/>
<dbReference type="PROSITE" id="PS51257">
    <property type="entry name" value="PROKAR_LIPOPROTEIN"/>
    <property type="match status" value="1"/>
</dbReference>
<feature type="domain" description="ABC transporter substrate-binding protein PnrA-like" evidence="8">
    <location>
        <begin position="40"/>
        <end position="347"/>
    </location>
</feature>
<comment type="similarity">
    <text evidence="2">Belongs to the BMP lipoprotein family.</text>
</comment>
<feature type="chain" id="PRO_5039004935" evidence="7">
    <location>
        <begin position="22"/>
        <end position="348"/>
    </location>
</feature>
<dbReference type="PANTHER" id="PTHR34296:SF2">
    <property type="entry name" value="ABC TRANSPORTER GUANOSINE-BINDING PROTEIN NUPN"/>
    <property type="match status" value="1"/>
</dbReference>
<evidence type="ECO:0000259" key="8">
    <source>
        <dbReference type="Pfam" id="PF02608"/>
    </source>
</evidence>
<evidence type="ECO:0000256" key="7">
    <source>
        <dbReference type="SAM" id="SignalP"/>
    </source>
</evidence>
<feature type="signal peptide" evidence="7">
    <location>
        <begin position="1"/>
        <end position="21"/>
    </location>
</feature>
<evidence type="ECO:0000256" key="4">
    <source>
        <dbReference type="ARBA" id="ARBA00022729"/>
    </source>
</evidence>
<keyword evidence="6" id="KW-0449">Lipoprotein</keyword>
<dbReference type="InterPro" id="IPR050957">
    <property type="entry name" value="BMP_lipoprotein"/>
</dbReference>
<dbReference type="RefSeq" id="WP_179925489.1">
    <property type="nucleotide sequence ID" value="NZ_JACBXX010000134.1"/>
</dbReference>
<evidence type="ECO:0000313" key="9">
    <source>
        <dbReference type="EMBL" id="NYS96798.1"/>
    </source>
</evidence>
<comment type="subcellular location">
    <subcellularLocation>
        <location evidence="1">Cell membrane</location>
        <topology evidence="1">Lipid-anchor</topology>
    </subcellularLocation>
</comment>
<protein>
    <submittedName>
        <fullName evidence="9">BMP family protein</fullName>
    </submittedName>
</protein>
<evidence type="ECO:0000256" key="3">
    <source>
        <dbReference type="ARBA" id="ARBA00022475"/>
    </source>
</evidence>
<reference evidence="9 10" key="1">
    <citation type="submission" date="2020-07" db="EMBL/GenBank/DDBJ databases">
        <title>MOT database genomes.</title>
        <authorList>
            <person name="Joseph S."/>
            <person name="Aduse-Opoku J."/>
            <person name="Hashim A."/>
            <person name="Wade W."/>
            <person name="Curtis M."/>
        </authorList>
    </citation>
    <scope>NUCLEOTIDE SEQUENCE [LARGE SCALE GENOMIC DNA]</scope>
    <source>
        <strain evidence="9 10">STR</strain>
    </source>
</reference>